<dbReference type="RefSeq" id="WP_137696102.1">
    <property type="nucleotide sequence ID" value="NZ_CP061336.1"/>
</dbReference>
<dbReference type="KEGG" id="rher:EHE19_009860"/>
<protein>
    <submittedName>
        <fullName evidence="3">Methyl-accepting chemotaxis protein</fullName>
    </submittedName>
</protein>
<dbReference type="InterPro" id="IPR004089">
    <property type="entry name" value="MCPsignal_dom"/>
</dbReference>
<gene>
    <name evidence="3" type="ORF">EHE19_009860</name>
</gene>
<dbReference type="OrthoDB" id="5449717at2"/>
<dbReference type="Pfam" id="PF00015">
    <property type="entry name" value="MCPsignal"/>
    <property type="match status" value="1"/>
</dbReference>
<evidence type="ECO:0000256" key="1">
    <source>
        <dbReference type="ARBA" id="ARBA00023224"/>
    </source>
</evidence>
<keyword evidence="1" id="KW-0807">Transducer</keyword>
<dbReference type="GO" id="GO:0007165">
    <property type="term" value="P:signal transduction"/>
    <property type="evidence" value="ECO:0007669"/>
    <property type="project" value="UniProtKB-KW"/>
</dbReference>
<evidence type="ECO:0000313" key="3">
    <source>
        <dbReference type="EMBL" id="QNU68669.1"/>
    </source>
</evidence>
<dbReference type="Proteomes" id="UP000306409">
    <property type="component" value="Chromosome"/>
</dbReference>
<sequence length="443" mass="48645">MLLSVINKIKGNSNYGELYYTDETEGDCVASYKYISKNGLAVVSYDSKKNIYSDSNKNSRVLGMICLFFVFVISSLSFLMIRLSTKPLRYVEDSIKQLANLKLQKNKKLEPWIGTKSEIGQIATAMNSLYDALEEIVYTLSNCSSSLSESAIAIQDSSEVLLECVSDNAKATSLFAEHTEEVNAAVSKVDHEVAEVAHVVSGVEERIRQGNLHSSTLLEKVAQMQSFANDSMKTISEQIVENQKTIERALSDLQSLMRIDEMASKILDITKQTNLLSLNASIEAARAGDVGKGFAVVAGEIGNLAKSSSDTATQIQAICNETRNNITNIQSCFDQVIAFLEKDVQAQFVEFKNATNDYHQSIQDIRVIIDDIAGASSTFVETVNTIQAHIKSVSDVPDSQTVNSQDILAKAHQTEVTTEEMTVIVSQNKENALAINGIVKRFS</sequence>
<dbReference type="GO" id="GO:0016020">
    <property type="term" value="C:membrane"/>
    <property type="evidence" value="ECO:0007669"/>
    <property type="project" value="InterPro"/>
</dbReference>
<evidence type="ECO:0000313" key="4">
    <source>
        <dbReference type="Proteomes" id="UP000306409"/>
    </source>
</evidence>
<organism evidence="3 4">
    <name type="scientific">Ruminiclostridium herbifermentans</name>
    <dbReference type="NCBI Taxonomy" id="2488810"/>
    <lineage>
        <taxon>Bacteria</taxon>
        <taxon>Bacillati</taxon>
        <taxon>Bacillota</taxon>
        <taxon>Clostridia</taxon>
        <taxon>Eubacteriales</taxon>
        <taxon>Oscillospiraceae</taxon>
        <taxon>Ruminiclostridium</taxon>
    </lineage>
</organism>
<dbReference type="PANTHER" id="PTHR32089">
    <property type="entry name" value="METHYL-ACCEPTING CHEMOTAXIS PROTEIN MCPB"/>
    <property type="match status" value="1"/>
</dbReference>
<evidence type="ECO:0000256" key="2">
    <source>
        <dbReference type="ARBA" id="ARBA00029447"/>
    </source>
</evidence>
<dbReference type="PANTHER" id="PTHR32089:SF112">
    <property type="entry name" value="LYSOZYME-LIKE PROTEIN-RELATED"/>
    <property type="match status" value="1"/>
</dbReference>
<reference evidence="3 4" key="1">
    <citation type="submission" date="2020-09" db="EMBL/GenBank/DDBJ databases">
        <title>Characterization and genome sequencing of Ruminiclostridium sp. nov. MA18.</title>
        <authorList>
            <person name="Rettenmaier R."/>
            <person name="Kowollik M.-L."/>
            <person name="Liebl W."/>
            <person name="Zverlov V."/>
        </authorList>
    </citation>
    <scope>NUCLEOTIDE SEQUENCE [LARGE SCALE GENOMIC DNA]</scope>
    <source>
        <strain evidence="3 4">MA18</strain>
    </source>
</reference>
<dbReference type="SUPFAM" id="SSF58104">
    <property type="entry name" value="Methyl-accepting chemotaxis protein (MCP) signaling domain"/>
    <property type="match status" value="1"/>
</dbReference>
<accession>A0A4U7JKJ2</accession>
<dbReference type="EMBL" id="CP061336">
    <property type="protein sequence ID" value="QNU68669.1"/>
    <property type="molecule type" value="Genomic_DNA"/>
</dbReference>
<dbReference type="PROSITE" id="PS50111">
    <property type="entry name" value="CHEMOTAXIS_TRANSDUC_2"/>
    <property type="match status" value="1"/>
</dbReference>
<dbReference type="Gene3D" id="1.10.287.950">
    <property type="entry name" value="Methyl-accepting chemotaxis protein"/>
    <property type="match status" value="1"/>
</dbReference>
<dbReference type="PROSITE" id="PS50885">
    <property type="entry name" value="HAMP"/>
    <property type="match status" value="1"/>
</dbReference>
<dbReference type="SMART" id="SM00304">
    <property type="entry name" value="HAMP"/>
    <property type="match status" value="1"/>
</dbReference>
<dbReference type="SMART" id="SM00283">
    <property type="entry name" value="MA"/>
    <property type="match status" value="1"/>
</dbReference>
<dbReference type="AlphaFoldDB" id="A0A4U7JKJ2"/>
<comment type="similarity">
    <text evidence="2">Belongs to the methyl-accepting chemotaxis (MCP) protein family.</text>
</comment>
<dbReference type="CDD" id="cd06225">
    <property type="entry name" value="HAMP"/>
    <property type="match status" value="1"/>
</dbReference>
<dbReference type="InterPro" id="IPR003660">
    <property type="entry name" value="HAMP_dom"/>
</dbReference>
<name>A0A4U7JKJ2_9FIRM</name>
<keyword evidence="4" id="KW-1185">Reference proteome</keyword>
<proteinExistence type="inferred from homology"/>